<evidence type="ECO:0000256" key="5">
    <source>
        <dbReference type="ARBA" id="ARBA00023136"/>
    </source>
</evidence>
<sequence length="384" mass="39723">MKLAPKYAALVVVGLAFFADTVVYAMLPPLLPAYARLHGLSQTQLGFLFGSYAGALLLAALPLGTWADRHGRRGPFLGGLVGFGGATILFAFAGSFPLLLLARVLQGIAAAATWVAGLSMLADHFPSHQRGRAMSTCFACANLGLFLGPSFAGWMTRVWNIRAAFLFAAGLAVLDALVRLTLLPADPPAQPGGAGYLGLLRDRTVRVFAGAMVLGSVLGAVLEAVLPLHLANHLGMDAMAIGLAFTTAALASIVTSPLVGHWTDRRGARGPLRLGMALAAALLATAAFLPTRAAVYAYMLAMGGTCSLLMSPCGPALAGHVERKGSTDFGSVFSLLNIAFSLGLMVGPMAGSALSDLVGLRVAMAVLGAAFVLYLLPLLKEMHP</sequence>
<feature type="transmembrane region" description="Helical" evidence="6">
    <location>
        <begin position="204"/>
        <end position="226"/>
    </location>
</feature>
<protein>
    <recommendedName>
        <fullName evidence="7">Major facilitator superfamily (MFS) profile domain-containing protein</fullName>
    </recommendedName>
</protein>
<reference evidence="9" key="1">
    <citation type="journal article" date="2023" name="Int. J. Syst. Evol. Microbiol.">
        <title>Mesoterricola silvestris gen. nov., sp. nov., Mesoterricola sediminis sp. nov., Geothrix oryzae sp. nov., Geothrix edaphica sp. nov., Geothrix rubra sp. nov., and Geothrix limicola sp. nov., six novel members of Acidobacteriota isolated from soils.</title>
        <authorList>
            <person name="Itoh H."/>
            <person name="Sugisawa Y."/>
            <person name="Mise K."/>
            <person name="Xu Z."/>
            <person name="Kuniyasu M."/>
            <person name="Ushijima N."/>
            <person name="Kawano K."/>
            <person name="Kobayashi E."/>
            <person name="Shiratori Y."/>
            <person name="Masuda Y."/>
            <person name="Senoo K."/>
        </authorList>
    </citation>
    <scope>NUCLEOTIDE SEQUENCE [LARGE SCALE GENOMIC DNA]</scope>
    <source>
        <strain evidence="9">W79</strain>
    </source>
</reference>
<dbReference type="PANTHER" id="PTHR23506:SF23">
    <property type="entry name" value="GH10249P"/>
    <property type="match status" value="1"/>
</dbReference>
<dbReference type="Proteomes" id="UP001238179">
    <property type="component" value="Chromosome"/>
</dbReference>
<keyword evidence="4 6" id="KW-1133">Transmembrane helix</keyword>
<evidence type="ECO:0000259" key="7">
    <source>
        <dbReference type="PROSITE" id="PS50850"/>
    </source>
</evidence>
<dbReference type="InterPro" id="IPR011701">
    <property type="entry name" value="MFS"/>
</dbReference>
<feature type="transmembrane region" description="Helical" evidence="6">
    <location>
        <begin position="295"/>
        <end position="317"/>
    </location>
</feature>
<feature type="domain" description="Major facilitator superfamily (MFS) profile" evidence="7">
    <location>
        <begin position="9"/>
        <end position="380"/>
    </location>
</feature>
<feature type="transmembrane region" description="Helical" evidence="6">
    <location>
        <begin position="329"/>
        <end position="346"/>
    </location>
</feature>
<dbReference type="EMBL" id="AP027080">
    <property type="protein sequence ID" value="BDU72249.1"/>
    <property type="molecule type" value="Genomic_DNA"/>
</dbReference>
<dbReference type="KEGG" id="msil:METEAL_14230"/>
<keyword evidence="2" id="KW-0813">Transport</keyword>
<feature type="transmembrane region" description="Helical" evidence="6">
    <location>
        <begin position="76"/>
        <end position="94"/>
    </location>
</feature>
<dbReference type="InterPro" id="IPR050930">
    <property type="entry name" value="MFS_Vesicular_Transporter"/>
</dbReference>
<evidence type="ECO:0000256" key="3">
    <source>
        <dbReference type="ARBA" id="ARBA00022692"/>
    </source>
</evidence>
<dbReference type="CDD" id="cd17325">
    <property type="entry name" value="MFS_MdtG_SLC18_like"/>
    <property type="match status" value="1"/>
</dbReference>
<evidence type="ECO:0000313" key="8">
    <source>
        <dbReference type="EMBL" id="BDU72249.1"/>
    </source>
</evidence>
<dbReference type="GO" id="GO:0016020">
    <property type="term" value="C:membrane"/>
    <property type="evidence" value="ECO:0007669"/>
    <property type="project" value="UniProtKB-SubCell"/>
</dbReference>
<evidence type="ECO:0000313" key="9">
    <source>
        <dbReference type="Proteomes" id="UP001238179"/>
    </source>
</evidence>
<dbReference type="GO" id="GO:0022857">
    <property type="term" value="F:transmembrane transporter activity"/>
    <property type="evidence" value="ECO:0007669"/>
    <property type="project" value="InterPro"/>
</dbReference>
<evidence type="ECO:0000256" key="2">
    <source>
        <dbReference type="ARBA" id="ARBA00022448"/>
    </source>
</evidence>
<evidence type="ECO:0000256" key="6">
    <source>
        <dbReference type="SAM" id="Phobius"/>
    </source>
</evidence>
<feature type="transmembrane region" description="Helical" evidence="6">
    <location>
        <begin position="7"/>
        <end position="27"/>
    </location>
</feature>
<feature type="transmembrane region" description="Helical" evidence="6">
    <location>
        <begin position="161"/>
        <end position="183"/>
    </location>
</feature>
<feature type="transmembrane region" description="Helical" evidence="6">
    <location>
        <begin position="47"/>
        <end position="64"/>
    </location>
</feature>
<dbReference type="AlphaFoldDB" id="A0AA48GJF5"/>
<keyword evidence="5 6" id="KW-0472">Membrane</keyword>
<proteinExistence type="predicted"/>
<name>A0AA48GJF5_9BACT</name>
<dbReference type="InterPro" id="IPR036259">
    <property type="entry name" value="MFS_trans_sf"/>
</dbReference>
<feature type="transmembrane region" description="Helical" evidence="6">
    <location>
        <begin position="358"/>
        <end position="379"/>
    </location>
</feature>
<dbReference type="InterPro" id="IPR020846">
    <property type="entry name" value="MFS_dom"/>
</dbReference>
<dbReference type="Gene3D" id="1.20.1250.20">
    <property type="entry name" value="MFS general substrate transporter like domains"/>
    <property type="match status" value="2"/>
</dbReference>
<dbReference type="SUPFAM" id="SSF103473">
    <property type="entry name" value="MFS general substrate transporter"/>
    <property type="match status" value="1"/>
</dbReference>
<keyword evidence="3 6" id="KW-0812">Transmembrane</keyword>
<dbReference type="PROSITE" id="PS50850">
    <property type="entry name" value="MFS"/>
    <property type="match status" value="1"/>
</dbReference>
<feature type="transmembrane region" description="Helical" evidence="6">
    <location>
        <begin position="100"/>
        <end position="121"/>
    </location>
</feature>
<feature type="transmembrane region" description="Helical" evidence="6">
    <location>
        <begin position="238"/>
        <end position="260"/>
    </location>
</feature>
<feature type="transmembrane region" description="Helical" evidence="6">
    <location>
        <begin position="133"/>
        <end position="155"/>
    </location>
</feature>
<organism evidence="8 9">
    <name type="scientific">Mesoterricola silvestris</name>
    <dbReference type="NCBI Taxonomy" id="2927979"/>
    <lineage>
        <taxon>Bacteria</taxon>
        <taxon>Pseudomonadati</taxon>
        <taxon>Acidobacteriota</taxon>
        <taxon>Holophagae</taxon>
        <taxon>Holophagales</taxon>
        <taxon>Holophagaceae</taxon>
        <taxon>Mesoterricola</taxon>
    </lineage>
</organism>
<gene>
    <name evidence="8" type="ORF">METEAL_14230</name>
</gene>
<feature type="transmembrane region" description="Helical" evidence="6">
    <location>
        <begin position="272"/>
        <end position="289"/>
    </location>
</feature>
<dbReference type="PANTHER" id="PTHR23506">
    <property type="entry name" value="GH10249P"/>
    <property type="match status" value="1"/>
</dbReference>
<dbReference type="Pfam" id="PF07690">
    <property type="entry name" value="MFS_1"/>
    <property type="match status" value="2"/>
</dbReference>
<evidence type="ECO:0000256" key="4">
    <source>
        <dbReference type="ARBA" id="ARBA00022989"/>
    </source>
</evidence>
<dbReference type="RefSeq" id="WP_316415162.1">
    <property type="nucleotide sequence ID" value="NZ_AP027080.1"/>
</dbReference>
<comment type="subcellular location">
    <subcellularLocation>
        <location evidence="1">Membrane</location>
        <topology evidence="1">Multi-pass membrane protein</topology>
    </subcellularLocation>
</comment>
<keyword evidence="9" id="KW-1185">Reference proteome</keyword>
<accession>A0AA48GJF5</accession>
<evidence type="ECO:0000256" key="1">
    <source>
        <dbReference type="ARBA" id="ARBA00004141"/>
    </source>
</evidence>